<accession>A0AAV7ENN9</accession>
<name>A0AAV7ENN9_ARIFI</name>
<protein>
    <submittedName>
        <fullName evidence="2">Uncharacterized protein</fullName>
    </submittedName>
</protein>
<feature type="compositionally biased region" description="Acidic residues" evidence="1">
    <location>
        <begin position="14"/>
        <end position="31"/>
    </location>
</feature>
<dbReference type="AlphaFoldDB" id="A0AAV7ENN9"/>
<proteinExistence type="predicted"/>
<evidence type="ECO:0000313" key="2">
    <source>
        <dbReference type="EMBL" id="KAG9449357.1"/>
    </source>
</evidence>
<feature type="region of interest" description="Disordered" evidence="1">
    <location>
        <begin position="1"/>
        <end position="32"/>
    </location>
</feature>
<keyword evidence="3" id="KW-1185">Reference proteome</keyword>
<reference evidence="2 3" key="1">
    <citation type="submission" date="2021-07" db="EMBL/GenBank/DDBJ databases">
        <title>The Aristolochia fimbriata genome: insights into angiosperm evolution, floral development and chemical biosynthesis.</title>
        <authorList>
            <person name="Jiao Y."/>
        </authorList>
    </citation>
    <scope>NUCLEOTIDE SEQUENCE [LARGE SCALE GENOMIC DNA]</scope>
    <source>
        <strain evidence="2">IBCAS-2021</strain>
        <tissue evidence="2">Leaf</tissue>
    </source>
</reference>
<comment type="caution">
    <text evidence="2">The sequence shown here is derived from an EMBL/GenBank/DDBJ whole genome shotgun (WGS) entry which is preliminary data.</text>
</comment>
<feature type="region of interest" description="Disordered" evidence="1">
    <location>
        <begin position="279"/>
        <end position="307"/>
    </location>
</feature>
<evidence type="ECO:0000256" key="1">
    <source>
        <dbReference type="SAM" id="MobiDB-lite"/>
    </source>
</evidence>
<dbReference type="EMBL" id="JAINDJ010000004">
    <property type="protein sequence ID" value="KAG9449357.1"/>
    <property type="molecule type" value="Genomic_DNA"/>
</dbReference>
<evidence type="ECO:0000313" key="3">
    <source>
        <dbReference type="Proteomes" id="UP000825729"/>
    </source>
</evidence>
<gene>
    <name evidence="2" type="ORF">H6P81_009322</name>
</gene>
<sequence>MNQEEEGQGVQMNQEEEGEGIQMNQEEEGEGVVEVIHEPLAESDDSMVHWRMVLDLLQECNEFEELNMLEENFFKDLQKEYEEIQKEKGAKATEVLDTDTTSNLAQALGEILKGLKKYLDKLSTLENWVLHLLKNEDQGDAEQLDLENELNLHEAELEEFEEEQPGVIQPEVERENEDQGDVEQVNLENELYLHEGEHGELEEEQPEEVTVEVEDAGHGQILVKVDSPDTPIKSPFLRRPPEAPANRSPTTLYLALTHPSSPVEEEVTVKVEDAGHDQILGEMDSPDTPIKSPFLRSPSEAPPDRSPTTLYLALTHPSPPVEEVTVEVEDARHGQALSCVLHTSSRFRFAADREVLRATAAASGLAAVIIVVCP</sequence>
<organism evidence="2 3">
    <name type="scientific">Aristolochia fimbriata</name>
    <name type="common">White veined hardy Dutchman's pipe vine</name>
    <dbReference type="NCBI Taxonomy" id="158543"/>
    <lineage>
        <taxon>Eukaryota</taxon>
        <taxon>Viridiplantae</taxon>
        <taxon>Streptophyta</taxon>
        <taxon>Embryophyta</taxon>
        <taxon>Tracheophyta</taxon>
        <taxon>Spermatophyta</taxon>
        <taxon>Magnoliopsida</taxon>
        <taxon>Magnoliidae</taxon>
        <taxon>Piperales</taxon>
        <taxon>Aristolochiaceae</taxon>
        <taxon>Aristolochia</taxon>
    </lineage>
</organism>
<dbReference type="Proteomes" id="UP000825729">
    <property type="component" value="Unassembled WGS sequence"/>
</dbReference>